<feature type="compositionally biased region" description="Polar residues" evidence="1">
    <location>
        <begin position="1"/>
        <end position="10"/>
    </location>
</feature>
<name>A0A0D0CDM7_9AGAR</name>
<gene>
    <name evidence="2" type="ORF">GYMLUDRAFT_244153</name>
</gene>
<evidence type="ECO:0000313" key="2">
    <source>
        <dbReference type="EMBL" id="KIK60579.1"/>
    </source>
</evidence>
<dbReference type="EMBL" id="KN834774">
    <property type="protein sequence ID" value="KIK60579.1"/>
    <property type="molecule type" value="Genomic_DNA"/>
</dbReference>
<dbReference type="Proteomes" id="UP000053593">
    <property type="component" value="Unassembled WGS sequence"/>
</dbReference>
<sequence length="261" mass="28789">MPTANPQMHKSLSEPGKICEKVSPKSGETMSVGPGTNPSSPLQGKSAKNKGKEHETEGILESQLETDKSGSMLLSPLQGVSDEVENSPEIEVGSSYNVSPHGLGSMNKCPDTVATLLATMQQQQTQLQIDLQNSMMQFMESQAEKARQQHNDLWNLIGQLIPNAKEKAECELIHTPPQQQPKKTATDIVIQASAEPEPEEFEVTEETSINSVPVKQEPLSPILERWDEKLVTQAVMYIYPNSKTYNEMVHDPHFVRIPGCS</sequence>
<evidence type="ECO:0000313" key="3">
    <source>
        <dbReference type="Proteomes" id="UP000053593"/>
    </source>
</evidence>
<feature type="compositionally biased region" description="Polar residues" evidence="1">
    <location>
        <begin position="26"/>
        <end position="43"/>
    </location>
</feature>
<proteinExistence type="predicted"/>
<protein>
    <submittedName>
        <fullName evidence="2">Uncharacterized protein</fullName>
    </submittedName>
</protein>
<evidence type="ECO:0000256" key="1">
    <source>
        <dbReference type="SAM" id="MobiDB-lite"/>
    </source>
</evidence>
<organism evidence="2 3">
    <name type="scientific">Collybiopsis luxurians FD-317 M1</name>
    <dbReference type="NCBI Taxonomy" id="944289"/>
    <lineage>
        <taxon>Eukaryota</taxon>
        <taxon>Fungi</taxon>
        <taxon>Dikarya</taxon>
        <taxon>Basidiomycota</taxon>
        <taxon>Agaricomycotina</taxon>
        <taxon>Agaricomycetes</taxon>
        <taxon>Agaricomycetidae</taxon>
        <taxon>Agaricales</taxon>
        <taxon>Marasmiineae</taxon>
        <taxon>Omphalotaceae</taxon>
        <taxon>Collybiopsis</taxon>
        <taxon>Collybiopsis luxurians</taxon>
    </lineage>
</organism>
<keyword evidence="3" id="KW-1185">Reference proteome</keyword>
<feature type="region of interest" description="Disordered" evidence="1">
    <location>
        <begin position="1"/>
        <end position="70"/>
    </location>
</feature>
<accession>A0A0D0CDM7</accession>
<reference evidence="2 3" key="1">
    <citation type="submission" date="2014-04" db="EMBL/GenBank/DDBJ databases">
        <title>Evolutionary Origins and Diversification of the Mycorrhizal Mutualists.</title>
        <authorList>
            <consortium name="DOE Joint Genome Institute"/>
            <consortium name="Mycorrhizal Genomics Consortium"/>
            <person name="Kohler A."/>
            <person name="Kuo A."/>
            <person name="Nagy L.G."/>
            <person name="Floudas D."/>
            <person name="Copeland A."/>
            <person name="Barry K.W."/>
            <person name="Cichocki N."/>
            <person name="Veneault-Fourrey C."/>
            <person name="LaButti K."/>
            <person name="Lindquist E.A."/>
            <person name="Lipzen A."/>
            <person name="Lundell T."/>
            <person name="Morin E."/>
            <person name="Murat C."/>
            <person name="Riley R."/>
            <person name="Ohm R."/>
            <person name="Sun H."/>
            <person name="Tunlid A."/>
            <person name="Henrissat B."/>
            <person name="Grigoriev I.V."/>
            <person name="Hibbett D.S."/>
            <person name="Martin F."/>
        </authorList>
    </citation>
    <scope>NUCLEOTIDE SEQUENCE [LARGE SCALE GENOMIC DNA]</scope>
    <source>
        <strain evidence="2 3">FD-317 M1</strain>
    </source>
</reference>
<dbReference type="AlphaFoldDB" id="A0A0D0CDM7"/>
<dbReference type="HOGENOM" id="CLU_1065802_0_0_1"/>